<dbReference type="Gene3D" id="3.40.50.720">
    <property type="entry name" value="NAD(P)-binding Rossmann-like Domain"/>
    <property type="match status" value="1"/>
</dbReference>
<reference evidence="3 4" key="1">
    <citation type="submission" date="2018-09" db="EMBL/GenBank/DDBJ databases">
        <title>Genome sequencing of Nocardioides immobilis CCTCC AB 2017083 for comparison to Nocardioides silvaticus.</title>
        <authorList>
            <person name="Li C."/>
            <person name="Wang G."/>
        </authorList>
    </citation>
    <scope>NUCLEOTIDE SEQUENCE [LARGE SCALE GENOMIC DNA]</scope>
    <source>
        <strain evidence="3 4">CCTCC AB 2017083</strain>
    </source>
</reference>
<dbReference type="PANTHER" id="PTHR43639:SF1">
    <property type="entry name" value="SHORT-CHAIN DEHYDROGENASE_REDUCTASE FAMILY PROTEIN"/>
    <property type="match status" value="1"/>
</dbReference>
<dbReference type="PANTHER" id="PTHR43639">
    <property type="entry name" value="OXIDOREDUCTASE, SHORT-CHAIN DEHYDROGENASE/REDUCTASE FAMILY (AFU_ORTHOLOGUE AFUA_5G02870)"/>
    <property type="match status" value="1"/>
</dbReference>
<dbReference type="EMBL" id="QXGH01000016">
    <property type="protein sequence ID" value="RHW26687.1"/>
    <property type="molecule type" value="Genomic_DNA"/>
</dbReference>
<dbReference type="PROSITE" id="PS00061">
    <property type="entry name" value="ADH_SHORT"/>
    <property type="match status" value="1"/>
</dbReference>
<evidence type="ECO:0000256" key="2">
    <source>
        <dbReference type="ARBA" id="ARBA00023002"/>
    </source>
</evidence>
<evidence type="ECO:0000256" key="1">
    <source>
        <dbReference type="ARBA" id="ARBA00006484"/>
    </source>
</evidence>
<gene>
    <name evidence="3" type="ORF">D0Z08_13060</name>
</gene>
<dbReference type="OrthoDB" id="517007at2"/>
<name>A0A417Y2B1_9ACTN</name>
<keyword evidence="2" id="KW-0560">Oxidoreductase</keyword>
<comment type="caution">
    <text evidence="3">The sequence shown here is derived from an EMBL/GenBank/DDBJ whole genome shotgun (WGS) entry which is preliminary data.</text>
</comment>
<dbReference type="AlphaFoldDB" id="A0A417Y2B1"/>
<proteinExistence type="inferred from homology"/>
<evidence type="ECO:0000313" key="4">
    <source>
        <dbReference type="Proteomes" id="UP000283644"/>
    </source>
</evidence>
<dbReference type="InterPro" id="IPR002347">
    <property type="entry name" value="SDR_fam"/>
</dbReference>
<sequence>MSILDRFRLTDHVAVVTGAGRGIGAATAVSLAEAGADVVISARTEAQLEQVAERIRAAGRRALVVPANLAHTEAVAGLAQAAYDEFGRLDIVVNNVGGTIPNAFLDTDVAYLDEAFHFNVSTAHALTRAAVPLMLASVGDPDEHRQKSVVSVSSTMGRTAGRGYLAYGTAKAALAHWSRLAATDLAPRIRVNGIYVGSVMTSALEYVAGNPEMKEQMEHGTPLGRIGEAEDIAAAVVYLSSRAGQYVTGKILEVDGGLQGPNLDLGLPDLAPSAFSTDQ</sequence>
<dbReference type="SUPFAM" id="SSF51735">
    <property type="entry name" value="NAD(P)-binding Rossmann-fold domains"/>
    <property type="match status" value="1"/>
</dbReference>
<comment type="similarity">
    <text evidence="1">Belongs to the short-chain dehydrogenases/reductases (SDR) family.</text>
</comment>
<dbReference type="PRINTS" id="PR00081">
    <property type="entry name" value="GDHRDH"/>
</dbReference>
<protein>
    <submittedName>
        <fullName evidence="3">SDR family oxidoreductase</fullName>
    </submittedName>
</protein>
<dbReference type="Pfam" id="PF13561">
    <property type="entry name" value="adh_short_C2"/>
    <property type="match status" value="1"/>
</dbReference>
<dbReference type="CDD" id="cd05233">
    <property type="entry name" value="SDR_c"/>
    <property type="match status" value="1"/>
</dbReference>
<dbReference type="InterPro" id="IPR036291">
    <property type="entry name" value="NAD(P)-bd_dom_sf"/>
</dbReference>
<organism evidence="3 4">
    <name type="scientific">Nocardioides immobilis</name>
    <dbReference type="NCBI Taxonomy" id="2049295"/>
    <lineage>
        <taxon>Bacteria</taxon>
        <taxon>Bacillati</taxon>
        <taxon>Actinomycetota</taxon>
        <taxon>Actinomycetes</taxon>
        <taxon>Propionibacteriales</taxon>
        <taxon>Nocardioidaceae</taxon>
        <taxon>Nocardioides</taxon>
    </lineage>
</organism>
<evidence type="ECO:0000313" key="3">
    <source>
        <dbReference type="EMBL" id="RHW26687.1"/>
    </source>
</evidence>
<keyword evidence="4" id="KW-1185">Reference proteome</keyword>
<dbReference type="FunFam" id="3.40.50.720:FF:000084">
    <property type="entry name" value="Short-chain dehydrogenase reductase"/>
    <property type="match status" value="1"/>
</dbReference>
<dbReference type="GO" id="GO:0016491">
    <property type="term" value="F:oxidoreductase activity"/>
    <property type="evidence" value="ECO:0007669"/>
    <property type="project" value="UniProtKB-KW"/>
</dbReference>
<dbReference type="RefSeq" id="WP_118925683.1">
    <property type="nucleotide sequence ID" value="NZ_QXGH01000016.1"/>
</dbReference>
<dbReference type="InterPro" id="IPR020904">
    <property type="entry name" value="Sc_DH/Rdtase_CS"/>
</dbReference>
<dbReference type="Proteomes" id="UP000283644">
    <property type="component" value="Unassembled WGS sequence"/>
</dbReference>
<accession>A0A417Y2B1</accession>
<dbReference type="NCBIfam" id="NF005873">
    <property type="entry name" value="PRK07814.1"/>
    <property type="match status" value="1"/>
</dbReference>